<keyword evidence="1 2" id="KW-0694">RNA-binding</keyword>
<dbReference type="AlphaFoldDB" id="G0UDB0"/>
<dbReference type="InterPro" id="IPR035979">
    <property type="entry name" value="RBD_domain_sf"/>
</dbReference>
<dbReference type="SUPFAM" id="SSF54928">
    <property type="entry name" value="RNA-binding domain, RBD"/>
    <property type="match status" value="1"/>
</dbReference>
<evidence type="ECO:0000313" key="4">
    <source>
        <dbReference type="EMBL" id="CCC53821.1"/>
    </source>
</evidence>
<evidence type="ECO:0000256" key="1">
    <source>
        <dbReference type="ARBA" id="ARBA00022884"/>
    </source>
</evidence>
<sequence>MSLVEFAMPLDPPYVRNVYIASLPPTYTDEELRNLFSPFGKIVSTALVKDKRTGLCKGYGFVLMENFQDSYNAVMALQGHVIAHTRVQVRFARPEASVKKANSFLYPQTFVCGPKPSTMLVMYPQPYVLTQ</sequence>
<dbReference type="SMART" id="SM00360">
    <property type="entry name" value="RRM"/>
    <property type="match status" value="1"/>
</dbReference>
<protein>
    <submittedName>
        <fullName evidence="4">Putative RNA-binding protein</fullName>
    </submittedName>
</protein>
<dbReference type="InterPro" id="IPR000504">
    <property type="entry name" value="RRM_dom"/>
</dbReference>
<dbReference type="OMA" id="KMYPVMM"/>
<dbReference type="PANTHER" id="PTHR48025">
    <property type="entry name" value="OS02G0815200 PROTEIN"/>
    <property type="match status" value="1"/>
</dbReference>
<dbReference type="VEuPathDB" id="TriTrypDB:TvY486_1113050"/>
<evidence type="ECO:0000256" key="2">
    <source>
        <dbReference type="PROSITE-ProRule" id="PRU00176"/>
    </source>
</evidence>
<organism evidence="4">
    <name type="scientific">Trypanosoma vivax (strain Y486)</name>
    <dbReference type="NCBI Taxonomy" id="1055687"/>
    <lineage>
        <taxon>Eukaryota</taxon>
        <taxon>Discoba</taxon>
        <taxon>Euglenozoa</taxon>
        <taxon>Kinetoplastea</taxon>
        <taxon>Metakinetoplastina</taxon>
        <taxon>Trypanosomatida</taxon>
        <taxon>Trypanosomatidae</taxon>
        <taxon>Trypanosoma</taxon>
        <taxon>Duttonella</taxon>
    </lineage>
</organism>
<feature type="domain" description="RRM" evidence="3">
    <location>
        <begin position="16"/>
        <end position="94"/>
    </location>
</feature>
<dbReference type="InterPro" id="IPR012677">
    <property type="entry name" value="Nucleotide-bd_a/b_plait_sf"/>
</dbReference>
<name>G0UDB0_TRYVY</name>
<proteinExistence type="predicted"/>
<dbReference type="EMBL" id="HE573027">
    <property type="protein sequence ID" value="CCC53821.1"/>
    <property type="molecule type" value="Genomic_DNA"/>
</dbReference>
<reference evidence="4" key="1">
    <citation type="journal article" date="2012" name="Proc. Natl. Acad. Sci. U.S.A.">
        <title>Antigenic diversity is generated by distinct evolutionary mechanisms in African trypanosome species.</title>
        <authorList>
            <person name="Jackson A.P."/>
            <person name="Berry A."/>
            <person name="Aslett M."/>
            <person name="Allison H.C."/>
            <person name="Burton P."/>
            <person name="Vavrova-Anderson J."/>
            <person name="Brown R."/>
            <person name="Browne H."/>
            <person name="Corton N."/>
            <person name="Hauser H."/>
            <person name="Gamble J."/>
            <person name="Gilderthorp R."/>
            <person name="Marcello L."/>
            <person name="McQuillan J."/>
            <person name="Otto T.D."/>
            <person name="Quail M.A."/>
            <person name="Sanders M.J."/>
            <person name="van Tonder A."/>
            <person name="Ginger M.L."/>
            <person name="Field M.C."/>
            <person name="Barry J.D."/>
            <person name="Hertz-Fowler C."/>
            <person name="Berriman M."/>
        </authorList>
    </citation>
    <scope>NUCLEOTIDE SEQUENCE</scope>
    <source>
        <strain evidence="4">Y486</strain>
    </source>
</reference>
<dbReference type="Gene3D" id="3.30.70.330">
    <property type="match status" value="1"/>
</dbReference>
<dbReference type="Pfam" id="PF00076">
    <property type="entry name" value="RRM_1"/>
    <property type="match status" value="1"/>
</dbReference>
<accession>G0UDB0</accession>
<dbReference type="PANTHER" id="PTHR48025:SF1">
    <property type="entry name" value="RRM DOMAIN-CONTAINING PROTEIN"/>
    <property type="match status" value="1"/>
</dbReference>
<dbReference type="InterPro" id="IPR050502">
    <property type="entry name" value="Euk_RNA-bind_prot"/>
</dbReference>
<evidence type="ECO:0000259" key="3">
    <source>
        <dbReference type="PROSITE" id="PS50102"/>
    </source>
</evidence>
<dbReference type="GO" id="GO:0005634">
    <property type="term" value="C:nucleus"/>
    <property type="evidence" value="ECO:0007669"/>
    <property type="project" value="TreeGrafter"/>
</dbReference>
<dbReference type="GO" id="GO:0003729">
    <property type="term" value="F:mRNA binding"/>
    <property type="evidence" value="ECO:0007669"/>
    <property type="project" value="TreeGrafter"/>
</dbReference>
<gene>
    <name evidence="4" type="ORF">TVY486_1113050</name>
</gene>
<dbReference type="PROSITE" id="PS50102">
    <property type="entry name" value="RRM"/>
    <property type="match status" value="1"/>
</dbReference>